<proteinExistence type="predicted"/>
<dbReference type="AlphaFoldDB" id="A0AAD1Y7U5"/>
<keyword evidence="3" id="KW-1185">Reference proteome</keyword>
<evidence type="ECO:0000313" key="2">
    <source>
        <dbReference type="EMBL" id="CAI2386069.1"/>
    </source>
</evidence>
<dbReference type="Proteomes" id="UP001295684">
    <property type="component" value="Unassembled WGS sequence"/>
</dbReference>
<evidence type="ECO:0000313" key="3">
    <source>
        <dbReference type="Proteomes" id="UP001295684"/>
    </source>
</evidence>
<feature type="region of interest" description="Disordered" evidence="1">
    <location>
        <begin position="277"/>
        <end position="336"/>
    </location>
</feature>
<feature type="region of interest" description="Disordered" evidence="1">
    <location>
        <begin position="242"/>
        <end position="264"/>
    </location>
</feature>
<sequence length="648" mass="75301">MIPRGYKKSHKKNSLTRLFNEESKNMDEVLNNCDMMFQMFSVPSSPHPNTRIQVTSDISTSKFGKGSEYLMNKHKSRVICHSKKNSHNHQPLGDQKDVLELKKNLFGTSTKDTRKKKAKKSRIMSIVDEYTSKTSALKKSFQSNWYRKEKGTEYIEDDDCSVDSYRNPKRKNFDKNSLLFNEEKDSDYTFSERSTKHYPLRSRKNDRNFSSYCKNERKNSFNFSKKPKMYKEIRLEKPSSFSSFCQEQKPAGRREKYDSNNYCDMGQRDQGYITHRSRKQEPHSMYQSIEQNSQYSHRERSRRGTSSRSPYAGLSSRSKPRSRLSQDTAPESITDKEKYFSIEMLENVITEMKKKDKEETESPVNPQNDKNVSKELDKSGLTSSESSILCESSSIIKELDLLQKDLPDDLKSKNPQLLLDQILSPIKEMESFDTRHLDQSLHKSILASSKNSPNRVLERKNPGVNKHIEQEKSSSGGLSEFYFTNKLPPKSPNDSETCNHVNISMLESGETLPNKPEAGKENLYAIKRIKKRGSLLEKENKEHKTHSYCTELSTKKKEDKISNSRYWNSLFANNKTILKKKSLAKQSSKFRDFDEEKRRNRLLLQPVYETSSDHTRSYGLSEQQNASNISNKRISYPLRSFRGIGYNL</sequence>
<feature type="compositionally biased region" description="Low complexity" evidence="1">
    <location>
        <begin position="306"/>
        <end position="317"/>
    </location>
</feature>
<gene>
    <name evidence="2" type="ORF">ECRASSUSDP1_LOCUS27671</name>
</gene>
<comment type="caution">
    <text evidence="2">The sequence shown here is derived from an EMBL/GenBank/DDBJ whole genome shotgun (WGS) entry which is preliminary data.</text>
</comment>
<dbReference type="EMBL" id="CAMPGE010028553">
    <property type="protein sequence ID" value="CAI2386069.1"/>
    <property type="molecule type" value="Genomic_DNA"/>
</dbReference>
<accession>A0AAD1Y7U5</accession>
<feature type="compositionally biased region" description="Polar residues" evidence="1">
    <location>
        <begin position="285"/>
        <end position="295"/>
    </location>
</feature>
<feature type="region of interest" description="Disordered" evidence="1">
    <location>
        <begin position="353"/>
        <end position="383"/>
    </location>
</feature>
<evidence type="ECO:0000256" key="1">
    <source>
        <dbReference type="SAM" id="MobiDB-lite"/>
    </source>
</evidence>
<protein>
    <submittedName>
        <fullName evidence="2">Uncharacterized protein</fullName>
    </submittedName>
</protein>
<organism evidence="2 3">
    <name type="scientific">Euplotes crassus</name>
    <dbReference type="NCBI Taxonomy" id="5936"/>
    <lineage>
        <taxon>Eukaryota</taxon>
        <taxon>Sar</taxon>
        <taxon>Alveolata</taxon>
        <taxon>Ciliophora</taxon>
        <taxon>Intramacronucleata</taxon>
        <taxon>Spirotrichea</taxon>
        <taxon>Hypotrichia</taxon>
        <taxon>Euplotida</taxon>
        <taxon>Euplotidae</taxon>
        <taxon>Moneuplotes</taxon>
    </lineage>
</organism>
<reference evidence="2" key="1">
    <citation type="submission" date="2023-07" db="EMBL/GenBank/DDBJ databases">
        <authorList>
            <consortium name="AG Swart"/>
            <person name="Singh M."/>
            <person name="Singh A."/>
            <person name="Seah K."/>
            <person name="Emmerich C."/>
        </authorList>
    </citation>
    <scope>NUCLEOTIDE SEQUENCE</scope>
    <source>
        <strain evidence="2">DP1</strain>
    </source>
</reference>
<name>A0AAD1Y7U5_EUPCR</name>